<evidence type="ECO:0000313" key="8">
    <source>
        <dbReference type="EMBL" id="MCU7694478.1"/>
    </source>
</evidence>
<keyword evidence="5" id="KW-0249">Electron transport</keyword>
<keyword evidence="3" id="KW-0285">Flavoprotein</keyword>
<dbReference type="Gene3D" id="3.40.50.1220">
    <property type="entry name" value="TPP-binding domain"/>
    <property type="match status" value="1"/>
</dbReference>
<dbReference type="AlphaFoldDB" id="A0AAE3IP29"/>
<dbReference type="Pfam" id="PF00766">
    <property type="entry name" value="ETF_alpha"/>
    <property type="match status" value="1"/>
</dbReference>
<dbReference type="PANTHER" id="PTHR43153:SF1">
    <property type="entry name" value="ELECTRON TRANSFER FLAVOPROTEIN SUBUNIT ALPHA, MITOCHONDRIAL"/>
    <property type="match status" value="1"/>
</dbReference>
<keyword evidence="2" id="KW-0813">Transport</keyword>
<evidence type="ECO:0000256" key="4">
    <source>
        <dbReference type="ARBA" id="ARBA00022827"/>
    </source>
</evidence>
<dbReference type="Proteomes" id="UP001209317">
    <property type="component" value="Unassembled WGS sequence"/>
</dbReference>
<evidence type="ECO:0000259" key="7">
    <source>
        <dbReference type="SMART" id="SM00893"/>
    </source>
</evidence>
<dbReference type="InterPro" id="IPR014731">
    <property type="entry name" value="ETF_asu_C"/>
</dbReference>
<dbReference type="GO" id="GO:0050660">
    <property type="term" value="F:flavin adenine dinucleotide binding"/>
    <property type="evidence" value="ECO:0007669"/>
    <property type="project" value="InterPro"/>
</dbReference>
<evidence type="ECO:0000256" key="1">
    <source>
        <dbReference type="ARBA" id="ARBA00005817"/>
    </source>
</evidence>
<dbReference type="RefSeq" id="WP_263037963.1">
    <property type="nucleotide sequence ID" value="NZ_JAOTPL010000009.1"/>
</dbReference>
<dbReference type="GO" id="GO:0033539">
    <property type="term" value="P:fatty acid beta-oxidation using acyl-CoA dehydrogenase"/>
    <property type="evidence" value="ECO:0007669"/>
    <property type="project" value="TreeGrafter"/>
</dbReference>
<dbReference type="InterPro" id="IPR018206">
    <property type="entry name" value="ETF_asu_C_CS"/>
</dbReference>
<organism evidence="8 9">
    <name type="scientific">Haoranjiania flava</name>
    <dbReference type="NCBI Taxonomy" id="1856322"/>
    <lineage>
        <taxon>Bacteria</taxon>
        <taxon>Pseudomonadati</taxon>
        <taxon>Bacteroidota</taxon>
        <taxon>Chitinophagia</taxon>
        <taxon>Chitinophagales</taxon>
        <taxon>Chitinophagaceae</taxon>
        <taxon>Haoranjiania</taxon>
    </lineage>
</organism>
<evidence type="ECO:0000256" key="5">
    <source>
        <dbReference type="ARBA" id="ARBA00022982"/>
    </source>
</evidence>
<feature type="binding site" evidence="6">
    <location>
        <begin position="230"/>
        <end position="231"/>
    </location>
    <ligand>
        <name>FAD</name>
        <dbReference type="ChEBI" id="CHEBI:57692"/>
    </ligand>
</feature>
<dbReference type="PANTHER" id="PTHR43153">
    <property type="entry name" value="ELECTRON TRANSFER FLAVOPROTEIN ALPHA"/>
    <property type="match status" value="1"/>
</dbReference>
<dbReference type="InterPro" id="IPR029035">
    <property type="entry name" value="DHS-like_NAD/FAD-binding_dom"/>
</dbReference>
<proteinExistence type="inferred from homology"/>
<dbReference type="Pfam" id="PF01012">
    <property type="entry name" value="ETF"/>
    <property type="match status" value="1"/>
</dbReference>
<reference evidence="8" key="1">
    <citation type="submission" date="2022-10" db="EMBL/GenBank/DDBJ databases">
        <authorList>
            <person name="Kim H.S."/>
            <person name="Kim J.-S."/>
            <person name="Suh M.K."/>
            <person name="Eom M.K."/>
            <person name="Lee J.-S."/>
        </authorList>
    </citation>
    <scope>NUCLEOTIDE SEQUENCE</scope>
    <source>
        <strain evidence="8">LIP-5</strain>
    </source>
</reference>
<dbReference type="Gene3D" id="3.40.50.620">
    <property type="entry name" value="HUPs"/>
    <property type="match status" value="1"/>
</dbReference>
<gene>
    <name evidence="8" type="ORF">OD355_08110</name>
</gene>
<dbReference type="InterPro" id="IPR014730">
    <property type="entry name" value="ETF_a/b_N"/>
</dbReference>
<evidence type="ECO:0000256" key="2">
    <source>
        <dbReference type="ARBA" id="ARBA00022448"/>
    </source>
</evidence>
<keyword evidence="4 6" id="KW-0274">FAD</keyword>
<feature type="binding site" evidence="6">
    <location>
        <begin position="261"/>
        <end position="268"/>
    </location>
    <ligand>
        <name>FAD</name>
        <dbReference type="ChEBI" id="CHEBI:57692"/>
    </ligand>
</feature>
<comment type="caution">
    <text evidence="8">The sequence shown here is derived from an EMBL/GenBank/DDBJ whole genome shotgun (WGS) entry which is preliminary data.</text>
</comment>
<dbReference type="PROSITE" id="PS00696">
    <property type="entry name" value="ETF_ALPHA"/>
    <property type="match status" value="1"/>
</dbReference>
<dbReference type="InterPro" id="IPR014729">
    <property type="entry name" value="Rossmann-like_a/b/a_fold"/>
</dbReference>
<accession>A0AAE3IP29</accession>
<keyword evidence="9" id="KW-1185">Reference proteome</keyword>
<evidence type="ECO:0000313" key="9">
    <source>
        <dbReference type="Proteomes" id="UP001209317"/>
    </source>
</evidence>
<comment type="cofactor">
    <cofactor evidence="6">
        <name>FAD</name>
        <dbReference type="ChEBI" id="CHEBI:57692"/>
    </cofactor>
    <text evidence="6">Binds 1 FAD per dimer.</text>
</comment>
<evidence type="ECO:0000256" key="3">
    <source>
        <dbReference type="ARBA" id="ARBA00022630"/>
    </source>
</evidence>
<dbReference type="SUPFAM" id="SSF52467">
    <property type="entry name" value="DHS-like NAD/FAD-binding domain"/>
    <property type="match status" value="1"/>
</dbReference>
<dbReference type="SUPFAM" id="SSF52402">
    <property type="entry name" value="Adenine nucleotide alpha hydrolases-like"/>
    <property type="match status" value="1"/>
</dbReference>
<evidence type="ECO:0000256" key="6">
    <source>
        <dbReference type="PIRSR" id="PIRSR000089-1"/>
    </source>
</evidence>
<protein>
    <submittedName>
        <fullName evidence="8">Electron transfer flavoprotein subunit alpha/FixB family protein</fullName>
    </submittedName>
</protein>
<feature type="binding site" evidence="6">
    <location>
        <position position="282"/>
    </location>
    <ligand>
        <name>FAD</name>
        <dbReference type="ChEBI" id="CHEBI:57692"/>
    </ligand>
</feature>
<comment type="similarity">
    <text evidence="1">Belongs to the ETF alpha-subunit/FixB family.</text>
</comment>
<dbReference type="GO" id="GO:0009055">
    <property type="term" value="F:electron transfer activity"/>
    <property type="evidence" value="ECO:0007669"/>
    <property type="project" value="InterPro"/>
</dbReference>
<sequence>MPVLIYIDHSEGKIKKGSLEALAYGAALARQTQIEAHGFLAGSFPEELALLGKYGITKVYHAKPDEAISDAALVKAIEQVVSSSNADTLVFSFNQTAKTLAPLLAARLRAGLVTGAVALPETAAGFVVKKAIYSGKAFAKIRINSAVKIVCINQNIFDITETTGNAEVTDIPLTATDNHIQVVEKKKNTEEVSLTDAEIVVAGGMGLKGPENWHLITDLANALDAAAACSRPVSDNGWRPHHEHVGQTGTQIAPNLYLAVGISGAIQHIGGVNRSKIIAAINKDADSPIFKVADYGMTGDLFEIVPQLTEAIKKARS</sequence>
<dbReference type="EMBL" id="JAOTPL010000009">
    <property type="protein sequence ID" value="MCU7694478.1"/>
    <property type="molecule type" value="Genomic_DNA"/>
</dbReference>
<feature type="domain" description="Electron transfer flavoprotein alpha/beta-subunit N-terminal" evidence="7">
    <location>
        <begin position="3"/>
        <end position="192"/>
    </location>
</feature>
<name>A0AAE3IP29_9BACT</name>
<dbReference type="SMART" id="SM00893">
    <property type="entry name" value="ETF"/>
    <property type="match status" value="1"/>
</dbReference>
<dbReference type="PIRSF" id="PIRSF000089">
    <property type="entry name" value="Electra_flavoP_a"/>
    <property type="match status" value="1"/>
</dbReference>
<dbReference type="InterPro" id="IPR001308">
    <property type="entry name" value="ETF_a/FixB"/>
</dbReference>